<evidence type="ECO:0000256" key="3">
    <source>
        <dbReference type="ARBA" id="ARBA00022676"/>
    </source>
</evidence>
<accession>A0A133ULE5</accession>
<feature type="binding site" evidence="6">
    <location>
        <position position="86"/>
    </location>
    <ligand>
        <name>5-phospho-alpha-D-ribose 1-diphosphate</name>
        <dbReference type="ChEBI" id="CHEBI:58017"/>
        <note>ligand shared between dimeric partners</note>
    </ligand>
</feature>
<keyword evidence="3 6" id="KW-0328">Glycosyltransferase</keyword>
<dbReference type="GO" id="GO:0019856">
    <property type="term" value="P:pyrimidine nucleobase biosynthetic process"/>
    <property type="evidence" value="ECO:0007669"/>
    <property type="project" value="TreeGrafter"/>
</dbReference>
<dbReference type="InterPro" id="IPR023031">
    <property type="entry name" value="OPRT"/>
</dbReference>
<evidence type="ECO:0000256" key="4">
    <source>
        <dbReference type="ARBA" id="ARBA00022679"/>
    </source>
</evidence>
<evidence type="ECO:0000256" key="5">
    <source>
        <dbReference type="ARBA" id="ARBA00022975"/>
    </source>
</evidence>
<dbReference type="EMBL" id="LHXR01000159">
    <property type="protein sequence ID" value="KXA94946.1"/>
    <property type="molecule type" value="Genomic_DNA"/>
</dbReference>
<evidence type="ECO:0000256" key="2">
    <source>
        <dbReference type="ARBA" id="ARBA00011971"/>
    </source>
</evidence>
<dbReference type="AlphaFoldDB" id="A0A133ULE5"/>
<dbReference type="HAMAP" id="MF_01208">
    <property type="entry name" value="PyrE"/>
    <property type="match status" value="1"/>
</dbReference>
<evidence type="ECO:0000259" key="7">
    <source>
        <dbReference type="Pfam" id="PF00156"/>
    </source>
</evidence>
<dbReference type="PATRIC" id="fig|1698267.3.peg.613"/>
<evidence type="ECO:0000313" key="8">
    <source>
        <dbReference type="EMBL" id="KXA94946.1"/>
    </source>
</evidence>
<feature type="domain" description="Phosphoribosyltransferase" evidence="7">
    <location>
        <begin position="36"/>
        <end position="152"/>
    </location>
</feature>
<feature type="binding site" evidence="6">
    <location>
        <position position="92"/>
    </location>
    <ligand>
        <name>5-phospho-alpha-D-ribose 1-diphosphate</name>
        <dbReference type="ChEBI" id="CHEBI:58017"/>
        <note>ligand shared between dimeric partners</note>
    </ligand>
</feature>
<comment type="subunit">
    <text evidence="6">Homodimer.</text>
</comment>
<dbReference type="Proteomes" id="UP000070463">
    <property type="component" value="Unassembled WGS sequence"/>
</dbReference>
<sequence length="193" mass="21192">MAAGLFEVGGIKFGNFTLTSGKTSPYYVDLRIVPSHPKLFDKVCEVFADLVGEIRGDYKLAGVPTSGLPFATLVSQKLNLPLLYVRKGERSHGRKKGIEGEFEKDEIVLIDDVSTTGGSLENAAETVEAEGGVVNHAVVFLDREEGAEQNLKNVGIDLHACFTISELVECLRENSILDEEKYSLIMENLEENR</sequence>
<keyword evidence="6" id="KW-0460">Magnesium</keyword>
<comment type="caution">
    <text evidence="8">The sequence shown here is derived from an EMBL/GenBank/DDBJ whole genome shotgun (WGS) entry which is preliminary data.</text>
</comment>
<dbReference type="SUPFAM" id="SSF53271">
    <property type="entry name" value="PRTase-like"/>
    <property type="match status" value="1"/>
</dbReference>
<keyword evidence="4 6" id="KW-0808">Transferase</keyword>
<comment type="catalytic activity">
    <reaction evidence="6">
        <text>orotidine 5'-phosphate + diphosphate = orotate + 5-phospho-alpha-D-ribose 1-diphosphate</text>
        <dbReference type="Rhea" id="RHEA:10380"/>
        <dbReference type="ChEBI" id="CHEBI:30839"/>
        <dbReference type="ChEBI" id="CHEBI:33019"/>
        <dbReference type="ChEBI" id="CHEBI:57538"/>
        <dbReference type="ChEBI" id="CHEBI:58017"/>
        <dbReference type="EC" id="2.4.2.10"/>
    </reaction>
</comment>
<dbReference type="NCBIfam" id="TIGR00336">
    <property type="entry name" value="pyrE"/>
    <property type="match status" value="1"/>
</dbReference>
<name>A0A133ULE5_9EURY</name>
<dbReference type="PANTHER" id="PTHR19278">
    <property type="entry name" value="OROTATE PHOSPHORIBOSYLTRANSFERASE"/>
    <property type="match status" value="1"/>
</dbReference>
<dbReference type="EC" id="2.4.2.10" evidence="2 6"/>
<feature type="binding site" description="in other chain" evidence="6">
    <location>
        <begin position="111"/>
        <end position="119"/>
    </location>
    <ligand>
        <name>5-phospho-alpha-D-ribose 1-diphosphate</name>
        <dbReference type="ChEBI" id="CHEBI:58017"/>
        <note>ligand shared between dimeric partners</note>
    </ligand>
</feature>
<keyword evidence="9" id="KW-1185">Reference proteome</keyword>
<evidence type="ECO:0000256" key="1">
    <source>
        <dbReference type="ARBA" id="ARBA00004889"/>
    </source>
</evidence>
<dbReference type="GO" id="GO:0004588">
    <property type="term" value="F:orotate phosphoribosyltransferase activity"/>
    <property type="evidence" value="ECO:0007669"/>
    <property type="project" value="UniProtKB-UniRule"/>
</dbReference>
<comment type="pathway">
    <text evidence="1 6">Pyrimidine metabolism; UMP biosynthesis via de novo pathway; UMP from orotate: step 1/2.</text>
</comment>
<comment type="cofactor">
    <cofactor evidence="6">
        <name>Mg(2+)</name>
        <dbReference type="ChEBI" id="CHEBI:18420"/>
    </cofactor>
</comment>
<dbReference type="InterPro" id="IPR000836">
    <property type="entry name" value="PRTase_dom"/>
</dbReference>
<feature type="binding site" evidence="6">
    <location>
        <position position="143"/>
    </location>
    <ligand>
        <name>orotate</name>
        <dbReference type="ChEBI" id="CHEBI:30839"/>
    </ligand>
</feature>
<proteinExistence type="inferred from homology"/>
<dbReference type="Pfam" id="PF00156">
    <property type="entry name" value="Pribosyltran"/>
    <property type="match status" value="1"/>
</dbReference>
<dbReference type="UniPathway" id="UPA00070">
    <property type="reaction ID" value="UER00119"/>
</dbReference>
<comment type="function">
    <text evidence="6">Catalyzes the transfer of a ribosyl phosphate group from 5-phosphoribose 1-diphosphate to orotate, leading to the formation of orotidine monophosphate (OMP).</text>
</comment>
<protein>
    <recommendedName>
        <fullName evidence="2 6">Orotate phosphoribosyltransferase</fullName>
        <shortName evidence="6">OPRT</shortName>
        <shortName evidence="6">OPRTase</shortName>
        <ecNumber evidence="2 6">2.4.2.10</ecNumber>
    </recommendedName>
</protein>
<comment type="similarity">
    <text evidence="6">Belongs to the purine/pyrimidine phosphoribosyltransferase family. PyrE subfamily.</text>
</comment>
<dbReference type="Gene3D" id="3.40.50.2020">
    <property type="match status" value="1"/>
</dbReference>
<dbReference type="InterPro" id="IPR004467">
    <property type="entry name" value="Or_phspho_trans_dom"/>
</dbReference>
<keyword evidence="5 6" id="KW-0665">Pyrimidine biosynthesis</keyword>
<dbReference type="PANTHER" id="PTHR19278:SF9">
    <property type="entry name" value="URIDINE 5'-MONOPHOSPHATE SYNTHASE"/>
    <property type="match status" value="1"/>
</dbReference>
<dbReference type="GO" id="GO:0044205">
    <property type="term" value="P:'de novo' UMP biosynthetic process"/>
    <property type="evidence" value="ECO:0007669"/>
    <property type="project" value="UniProtKB-UniRule"/>
</dbReference>
<reference evidence="8 9" key="1">
    <citation type="journal article" date="2016" name="Sci. Rep.">
        <title>Metabolic traits of an uncultured archaeal lineage -MSBL1- from brine pools of the Red Sea.</title>
        <authorList>
            <person name="Mwirichia R."/>
            <person name="Alam I."/>
            <person name="Rashid M."/>
            <person name="Vinu M."/>
            <person name="Ba-Alawi W."/>
            <person name="Anthony Kamau A."/>
            <person name="Kamanda Ngugi D."/>
            <person name="Goker M."/>
            <person name="Klenk H.P."/>
            <person name="Bajic V."/>
            <person name="Stingl U."/>
        </authorList>
    </citation>
    <scope>NUCLEOTIDE SEQUENCE [LARGE SCALE GENOMIC DNA]</scope>
    <source>
        <strain evidence="8">SCGC-AAA259I09</strain>
    </source>
</reference>
<dbReference type="CDD" id="cd06223">
    <property type="entry name" value="PRTases_typeI"/>
    <property type="match status" value="1"/>
</dbReference>
<evidence type="ECO:0000313" key="9">
    <source>
        <dbReference type="Proteomes" id="UP000070463"/>
    </source>
</evidence>
<evidence type="ECO:0000256" key="6">
    <source>
        <dbReference type="HAMAP-Rule" id="MF_01208"/>
    </source>
</evidence>
<feature type="binding site" evidence="6">
    <location>
        <position position="115"/>
    </location>
    <ligand>
        <name>orotate</name>
        <dbReference type="ChEBI" id="CHEBI:30839"/>
    </ligand>
</feature>
<feature type="binding site" description="in other chain" evidence="6">
    <location>
        <position position="87"/>
    </location>
    <ligand>
        <name>5-phospho-alpha-D-ribose 1-diphosphate</name>
        <dbReference type="ChEBI" id="CHEBI:58017"/>
        <note>ligand shared between dimeric partners</note>
    </ligand>
</feature>
<dbReference type="GO" id="GO:0000287">
    <property type="term" value="F:magnesium ion binding"/>
    <property type="evidence" value="ECO:0007669"/>
    <property type="project" value="UniProtKB-UniRule"/>
</dbReference>
<dbReference type="InterPro" id="IPR029057">
    <property type="entry name" value="PRTase-like"/>
</dbReference>
<organism evidence="8 9">
    <name type="scientific">candidate division MSBL1 archaeon SCGC-AAA259I09</name>
    <dbReference type="NCBI Taxonomy" id="1698267"/>
    <lineage>
        <taxon>Archaea</taxon>
        <taxon>Methanobacteriati</taxon>
        <taxon>Methanobacteriota</taxon>
        <taxon>candidate division MSBL1</taxon>
    </lineage>
</organism>
<feature type="binding site" evidence="6">
    <location>
        <position position="90"/>
    </location>
    <ligand>
        <name>5-phospho-alpha-D-ribose 1-diphosphate</name>
        <dbReference type="ChEBI" id="CHEBI:58017"/>
        <note>ligand shared between dimeric partners</note>
    </ligand>
</feature>
<gene>
    <name evidence="6" type="primary">pyrE</name>
    <name evidence="8" type="ORF">AKJ37_07170</name>
</gene>